<gene>
    <name evidence="1" type="ORF">MM415A10826_0007</name>
</gene>
<sequence>MEAEKPHWIKLKELLECYANGEAVIKFQDGLPVLIVEIRGEKTNINLTK</sequence>
<protein>
    <submittedName>
        <fullName evidence="1">Uncharacterized protein</fullName>
    </submittedName>
</protein>
<reference evidence="1" key="1">
    <citation type="submission" date="2020-03" db="EMBL/GenBank/DDBJ databases">
        <title>The deep terrestrial virosphere.</title>
        <authorList>
            <person name="Holmfeldt K."/>
            <person name="Nilsson E."/>
            <person name="Simone D."/>
            <person name="Lopez-Fernandez M."/>
            <person name="Wu X."/>
            <person name="de Brujin I."/>
            <person name="Lundin D."/>
            <person name="Andersson A."/>
            <person name="Bertilsson S."/>
            <person name="Dopson M."/>
        </authorList>
    </citation>
    <scope>NUCLEOTIDE SEQUENCE</scope>
    <source>
        <strain evidence="1">MM415A10826</strain>
    </source>
</reference>
<evidence type="ECO:0000313" key="1">
    <source>
        <dbReference type="EMBL" id="QJA68032.1"/>
    </source>
</evidence>
<accession>A0A6M3JG50</accession>
<dbReference type="AlphaFoldDB" id="A0A6M3JG50"/>
<organism evidence="1">
    <name type="scientific">viral metagenome</name>
    <dbReference type="NCBI Taxonomy" id="1070528"/>
    <lineage>
        <taxon>unclassified sequences</taxon>
        <taxon>metagenomes</taxon>
        <taxon>organismal metagenomes</taxon>
    </lineage>
</organism>
<name>A0A6M3JG50_9ZZZZ</name>
<dbReference type="EMBL" id="MT141579">
    <property type="protein sequence ID" value="QJA68032.1"/>
    <property type="molecule type" value="Genomic_DNA"/>
</dbReference>
<proteinExistence type="predicted"/>